<dbReference type="InterPro" id="IPR051718">
    <property type="entry name" value="ARF_GTPase-activating"/>
</dbReference>
<dbReference type="InterPro" id="IPR044732">
    <property type="entry name" value="ArfGAP_SMAP1-like"/>
</dbReference>
<proteinExistence type="predicted"/>
<dbReference type="GO" id="GO:0008270">
    <property type="term" value="F:zinc ion binding"/>
    <property type="evidence" value="ECO:0007669"/>
    <property type="project" value="UniProtKB-KW"/>
</dbReference>
<feature type="compositionally biased region" description="Polar residues" evidence="6">
    <location>
        <begin position="392"/>
        <end position="408"/>
    </location>
</feature>
<sequence length="408" mass="43573">MSNSSYRNSKADKQLQDKMQALLSHLLREEENKYCADCDAKGPRWASWNLGIFVCIRCAGIHRNLGVHISRVKSVNLDSWTDEQVGSMQKMGNSKGRAVYEANLPDGFRRPQNDSALETFIRGKYEHKKYIAREWVPPTKPHKADFSVLGGSAPTSRASDKKIELNAVASSIPRPNSSGNIKDMSSPSSPSQKSPTTALPSDDIFADFISAPLPAPVSVAPVAASTEEKDFFNQVSAGSITNPISPQPNSGAASRIDKESILSLYSKSIPGQPSMQSLGSHAANPLVSAGMGMPMSQQVANNPFLAGGMVNTQSSYGLGLSTQQGYRPLPHQQQQVVPQQFQSSMGNNLQMANFGAPSNGMAAGQQSNVGAVNAQFAGLRMGDPAGGGFPTAQLNPNGNSPLTSNLWH</sequence>
<feature type="compositionally biased region" description="Low complexity" evidence="6">
    <location>
        <begin position="185"/>
        <end position="195"/>
    </location>
</feature>
<dbReference type="SMART" id="SM00105">
    <property type="entry name" value="ArfGap"/>
    <property type="match status" value="1"/>
</dbReference>
<name>A0AAJ6QM45_9ACAR</name>
<keyword evidence="1" id="KW-0343">GTPase activation</keyword>
<evidence type="ECO:0000313" key="9">
    <source>
        <dbReference type="RefSeq" id="XP_003737279.1"/>
    </source>
</evidence>
<evidence type="ECO:0000256" key="4">
    <source>
        <dbReference type="ARBA" id="ARBA00022833"/>
    </source>
</evidence>
<dbReference type="RefSeq" id="XP_003737279.1">
    <property type="nucleotide sequence ID" value="XM_003737231.2"/>
</dbReference>
<dbReference type="InterPro" id="IPR038508">
    <property type="entry name" value="ArfGAP_dom_sf"/>
</dbReference>
<dbReference type="SUPFAM" id="SSF57863">
    <property type="entry name" value="ArfGap/RecO-like zinc finger"/>
    <property type="match status" value="1"/>
</dbReference>
<dbReference type="KEGG" id="goe:100897657"/>
<dbReference type="Gene3D" id="1.10.220.150">
    <property type="entry name" value="Arf GTPase activating protein"/>
    <property type="match status" value="1"/>
</dbReference>
<evidence type="ECO:0000256" key="6">
    <source>
        <dbReference type="SAM" id="MobiDB-lite"/>
    </source>
</evidence>
<protein>
    <submittedName>
        <fullName evidence="9">Stromal membrane-associated protein 1</fullName>
    </submittedName>
</protein>
<dbReference type="AlphaFoldDB" id="A0AAJ6QM45"/>
<dbReference type="Proteomes" id="UP000694867">
    <property type="component" value="Unplaced"/>
</dbReference>
<reference evidence="9" key="1">
    <citation type="submission" date="2025-08" db="UniProtKB">
        <authorList>
            <consortium name="RefSeq"/>
        </authorList>
    </citation>
    <scope>IDENTIFICATION</scope>
</reference>
<evidence type="ECO:0000313" key="8">
    <source>
        <dbReference type="Proteomes" id="UP000694867"/>
    </source>
</evidence>
<dbReference type="Pfam" id="PF01412">
    <property type="entry name" value="ArfGap"/>
    <property type="match status" value="1"/>
</dbReference>
<dbReference type="PROSITE" id="PS50115">
    <property type="entry name" value="ARFGAP"/>
    <property type="match status" value="1"/>
</dbReference>
<keyword evidence="2" id="KW-0479">Metal-binding</keyword>
<evidence type="ECO:0000256" key="2">
    <source>
        <dbReference type="ARBA" id="ARBA00022723"/>
    </source>
</evidence>
<keyword evidence="3 5" id="KW-0863">Zinc-finger</keyword>
<organism evidence="8 9">
    <name type="scientific">Galendromus occidentalis</name>
    <name type="common">western predatory mite</name>
    <dbReference type="NCBI Taxonomy" id="34638"/>
    <lineage>
        <taxon>Eukaryota</taxon>
        <taxon>Metazoa</taxon>
        <taxon>Ecdysozoa</taxon>
        <taxon>Arthropoda</taxon>
        <taxon>Chelicerata</taxon>
        <taxon>Arachnida</taxon>
        <taxon>Acari</taxon>
        <taxon>Parasitiformes</taxon>
        <taxon>Mesostigmata</taxon>
        <taxon>Gamasina</taxon>
        <taxon>Phytoseioidea</taxon>
        <taxon>Phytoseiidae</taxon>
        <taxon>Typhlodrominae</taxon>
        <taxon>Galendromus</taxon>
    </lineage>
</organism>
<dbReference type="InterPro" id="IPR037278">
    <property type="entry name" value="ARFGAP/RecO"/>
</dbReference>
<dbReference type="GO" id="GO:0005096">
    <property type="term" value="F:GTPase activator activity"/>
    <property type="evidence" value="ECO:0007669"/>
    <property type="project" value="UniProtKB-KW"/>
</dbReference>
<feature type="region of interest" description="Disordered" evidence="6">
    <location>
        <begin position="387"/>
        <end position="408"/>
    </location>
</feature>
<dbReference type="GeneID" id="100897657"/>
<keyword evidence="8" id="KW-1185">Reference proteome</keyword>
<dbReference type="PANTHER" id="PTHR45705:SF1">
    <property type="entry name" value="FI20236P1"/>
    <property type="match status" value="1"/>
</dbReference>
<keyword evidence="4" id="KW-0862">Zinc</keyword>
<dbReference type="FunFam" id="1.10.220.150:FF:000009">
    <property type="entry name" value="stromal membrane-associated protein 1 isoform X1"/>
    <property type="match status" value="1"/>
</dbReference>
<evidence type="ECO:0000259" key="7">
    <source>
        <dbReference type="PROSITE" id="PS50115"/>
    </source>
</evidence>
<feature type="region of interest" description="Disordered" evidence="6">
    <location>
        <begin position="167"/>
        <end position="200"/>
    </location>
</feature>
<dbReference type="GO" id="GO:0005737">
    <property type="term" value="C:cytoplasm"/>
    <property type="evidence" value="ECO:0007669"/>
    <property type="project" value="TreeGrafter"/>
</dbReference>
<dbReference type="PRINTS" id="PR00405">
    <property type="entry name" value="REVINTRACTNG"/>
</dbReference>
<dbReference type="InterPro" id="IPR001164">
    <property type="entry name" value="ArfGAP_dom"/>
</dbReference>
<evidence type="ECO:0000256" key="5">
    <source>
        <dbReference type="PROSITE-ProRule" id="PRU00288"/>
    </source>
</evidence>
<accession>A0AAJ6QM45</accession>
<feature type="domain" description="Arf-GAP" evidence="7">
    <location>
        <begin position="20"/>
        <end position="138"/>
    </location>
</feature>
<dbReference type="CDD" id="cd08839">
    <property type="entry name" value="ArfGap_SMAP"/>
    <property type="match status" value="1"/>
</dbReference>
<dbReference type="PANTHER" id="PTHR45705">
    <property type="entry name" value="FI20236P1"/>
    <property type="match status" value="1"/>
</dbReference>
<evidence type="ECO:0000256" key="3">
    <source>
        <dbReference type="ARBA" id="ARBA00022771"/>
    </source>
</evidence>
<gene>
    <name evidence="9" type="primary">LOC100897657</name>
</gene>
<evidence type="ECO:0000256" key="1">
    <source>
        <dbReference type="ARBA" id="ARBA00022468"/>
    </source>
</evidence>